<evidence type="ECO:0000256" key="6">
    <source>
        <dbReference type="ARBA" id="ARBA00022824"/>
    </source>
</evidence>
<evidence type="ECO:0000256" key="1">
    <source>
        <dbReference type="ARBA" id="ARBA00004127"/>
    </source>
</evidence>
<evidence type="ECO:0000256" key="7">
    <source>
        <dbReference type="ARBA" id="ARBA00022989"/>
    </source>
</evidence>
<feature type="transmembrane region" description="Helical" evidence="9">
    <location>
        <begin position="35"/>
        <end position="55"/>
    </location>
</feature>
<feature type="transmembrane region" description="Helical" evidence="9">
    <location>
        <begin position="140"/>
        <end position="158"/>
    </location>
</feature>
<dbReference type="InterPro" id="IPR005599">
    <property type="entry name" value="GPI_mannosylTrfase"/>
</dbReference>
<dbReference type="AlphaFoldDB" id="A0A840TNX2"/>
<feature type="transmembrane region" description="Helical" evidence="9">
    <location>
        <begin position="420"/>
        <end position="437"/>
    </location>
</feature>
<comment type="subcellular location">
    <subcellularLocation>
        <location evidence="1">Endomembrane system</location>
        <topology evidence="1">Multi-pass membrane protein</topology>
    </subcellularLocation>
    <subcellularLocation>
        <location evidence="2">Endoplasmic reticulum membrane</location>
    </subcellularLocation>
</comment>
<dbReference type="Pfam" id="PF03901">
    <property type="entry name" value="Glyco_transf_22"/>
    <property type="match status" value="1"/>
</dbReference>
<keyword evidence="4" id="KW-0808">Transferase</keyword>
<feature type="transmembrane region" description="Helical" evidence="9">
    <location>
        <begin position="71"/>
        <end position="90"/>
    </location>
</feature>
<dbReference type="RefSeq" id="WP_184172487.1">
    <property type="nucleotide sequence ID" value="NZ_JACHGF010000002.1"/>
</dbReference>
<dbReference type="Proteomes" id="UP000557307">
    <property type="component" value="Unassembled WGS sequence"/>
</dbReference>
<evidence type="ECO:0000313" key="11">
    <source>
        <dbReference type="Proteomes" id="UP000557307"/>
    </source>
</evidence>
<reference evidence="10 11" key="1">
    <citation type="submission" date="2020-08" db="EMBL/GenBank/DDBJ databases">
        <title>Genomic Encyclopedia of Type Strains, Phase IV (KMG-IV): sequencing the most valuable type-strain genomes for metagenomic binning, comparative biology and taxonomic classification.</title>
        <authorList>
            <person name="Goeker M."/>
        </authorList>
    </citation>
    <scope>NUCLEOTIDE SEQUENCE [LARGE SCALE GENOMIC DNA]</scope>
    <source>
        <strain evidence="10 11">DSM 105074</strain>
    </source>
</reference>
<name>A0A840TNX2_9BACT</name>
<evidence type="ECO:0000256" key="8">
    <source>
        <dbReference type="ARBA" id="ARBA00023136"/>
    </source>
</evidence>
<protein>
    <recommendedName>
        <fullName evidence="12">Glycosyltransferase RgtA/B/C/D-like domain-containing protein</fullName>
    </recommendedName>
</protein>
<accession>A0A840TNX2</accession>
<feature type="transmembrane region" description="Helical" evidence="9">
    <location>
        <begin position="281"/>
        <end position="301"/>
    </location>
</feature>
<evidence type="ECO:0000256" key="9">
    <source>
        <dbReference type="SAM" id="Phobius"/>
    </source>
</evidence>
<dbReference type="GO" id="GO:0016757">
    <property type="term" value="F:glycosyltransferase activity"/>
    <property type="evidence" value="ECO:0007669"/>
    <property type="project" value="UniProtKB-KW"/>
</dbReference>
<feature type="transmembrane region" description="Helical" evidence="9">
    <location>
        <begin position="394"/>
        <end position="414"/>
    </location>
</feature>
<comment type="caution">
    <text evidence="10">The sequence shown here is derived from an EMBL/GenBank/DDBJ whole genome shotgun (WGS) entry which is preliminary data.</text>
</comment>
<keyword evidence="5 9" id="KW-0812">Transmembrane</keyword>
<keyword evidence="11" id="KW-1185">Reference proteome</keyword>
<evidence type="ECO:0000256" key="3">
    <source>
        <dbReference type="ARBA" id="ARBA00022676"/>
    </source>
</evidence>
<evidence type="ECO:0000313" key="10">
    <source>
        <dbReference type="EMBL" id="MBB5283252.1"/>
    </source>
</evidence>
<evidence type="ECO:0000256" key="5">
    <source>
        <dbReference type="ARBA" id="ARBA00022692"/>
    </source>
</evidence>
<keyword evidence="7 9" id="KW-1133">Transmembrane helix</keyword>
<evidence type="ECO:0000256" key="4">
    <source>
        <dbReference type="ARBA" id="ARBA00022679"/>
    </source>
</evidence>
<sequence>MTTFFPKYFTKKAIQLYVMLLVVCSLALFNRMLPLHWVAFGLLEVIGFFYFANLLSKHWATLLSPVFTQKLVRMALLLRGSYVLFSYMFYTQMTGEPFEFEAADAKGYHEEAIWLLSLLKADQLPVYLAYSKGNYSDMGYVAYLTVLYSVFGDGILLVRLIKAVLSAYTCLLIYRLASRNFGESTGKIAGILALLSPNLIYYCGLHLKETEMVFLTIFFLERADLLIRSRQIPIPLLAAVLLLSLSLFFFRTVLGAVAMASLLLGLLLYSGRGKIGLGKKVGFGVVMVGLGLLLQGGRINAEIDRYWGDRDTNQQLSMQARANSKSGNSLATYGNAAVFGPLILLAPFPTLVNIDTQQNQMLLNGGYYTRNIFAFFVLLSLVIFWKRDIIREHLLLLSFLFGYLAVLATSKFALAERFHLPILPVLLIFAAFGITQLDKKNVQYFTPYLVLISVLILAWNFFKVAGRGGL</sequence>
<feature type="transmembrane region" description="Helical" evidence="9">
    <location>
        <begin position="12"/>
        <end position="29"/>
    </location>
</feature>
<feature type="transmembrane region" description="Helical" evidence="9">
    <location>
        <begin position="330"/>
        <end position="348"/>
    </location>
</feature>
<organism evidence="10 11">
    <name type="scientific">Rhabdobacter roseus</name>
    <dbReference type="NCBI Taxonomy" id="1655419"/>
    <lineage>
        <taxon>Bacteria</taxon>
        <taxon>Pseudomonadati</taxon>
        <taxon>Bacteroidota</taxon>
        <taxon>Cytophagia</taxon>
        <taxon>Cytophagales</taxon>
        <taxon>Cytophagaceae</taxon>
        <taxon>Rhabdobacter</taxon>
    </lineage>
</organism>
<keyword evidence="3" id="KW-0328">Glycosyltransferase</keyword>
<dbReference type="GO" id="GO:0012505">
    <property type="term" value="C:endomembrane system"/>
    <property type="evidence" value="ECO:0007669"/>
    <property type="project" value="UniProtKB-SubCell"/>
</dbReference>
<proteinExistence type="predicted"/>
<feature type="transmembrane region" description="Helical" evidence="9">
    <location>
        <begin position="444"/>
        <end position="462"/>
    </location>
</feature>
<keyword evidence="6" id="KW-0256">Endoplasmic reticulum</keyword>
<evidence type="ECO:0000256" key="2">
    <source>
        <dbReference type="ARBA" id="ARBA00004586"/>
    </source>
</evidence>
<dbReference type="EMBL" id="JACHGF010000002">
    <property type="protein sequence ID" value="MBB5283252.1"/>
    <property type="molecule type" value="Genomic_DNA"/>
</dbReference>
<gene>
    <name evidence="10" type="ORF">HNQ92_001378</name>
</gene>
<keyword evidence="8 9" id="KW-0472">Membrane</keyword>
<evidence type="ECO:0008006" key="12">
    <source>
        <dbReference type="Google" id="ProtNLM"/>
    </source>
</evidence>
<feature type="transmembrane region" description="Helical" evidence="9">
    <location>
        <begin position="236"/>
        <end position="269"/>
    </location>
</feature>
<feature type="transmembrane region" description="Helical" evidence="9">
    <location>
        <begin position="368"/>
        <end position="385"/>
    </location>
</feature>